<name>S9TKX7_9TRYP</name>
<dbReference type="EMBL" id="ATMH01010466">
    <property type="protein sequence ID" value="EPY17469.1"/>
    <property type="molecule type" value="Genomic_DNA"/>
</dbReference>
<keyword evidence="3" id="KW-1185">Reference proteome</keyword>
<evidence type="ECO:0000313" key="2">
    <source>
        <dbReference type="EMBL" id="EPY17469.1"/>
    </source>
</evidence>
<dbReference type="OrthoDB" id="267291at2759"/>
<accession>S9TKX7</accession>
<protein>
    <submittedName>
        <fullName evidence="2">Uncharacterized protein</fullName>
    </submittedName>
</protein>
<feature type="region of interest" description="Disordered" evidence="1">
    <location>
        <begin position="114"/>
        <end position="236"/>
    </location>
</feature>
<feature type="compositionally biased region" description="Basic and acidic residues" evidence="1">
    <location>
        <begin position="201"/>
        <end position="232"/>
    </location>
</feature>
<gene>
    <name evidence="2" type="ORF">STCU_10596</name>
</gene>
<comment type="caution">
    <text evidence="2">The sequence shown here is derived from an EMBL/GenBank/DDBJ whole genome shotgun (WGS) entry which is preliminary data.</text>
</comment>
<evidence type="ECO:0000256" key="1">
    <source>
        <dbReference type="SAM" id="MobiDB-lite"/>
    </source>
</evidence>
<dbReference type="Proteomes" id="UP000015354">
    <property type="component" value="Unassembled WGS sequence"/>
</dbReference>
<organism evidence="2 3">
    <name type="scientific">Strigomonas culicis</name>
    <dbReference type="NCBI Taxonomy" id="28005"/>
    <lineage>
        <taxon>Eukaryota</taxon>
        <taxon>Discoba</taxon>
        <taxon>Euglenozoa</taxon>
        <taxon>Kinetoplastea</taxon>
        <taxon>Metakinetoplastina</taxon>
        <taxon>Trypanosomatida</taxon>
        <taxon>Trypanosomatidae</taxon>
        <taxon>Strigomonadinae</taxon>
        <taxon>Strigomonas</taxon>
    </lineage>
</organism>
<reference evidence="2 3" key="1">
    <citation type="journal article" date="2013" name="PLoS ONE">
        <title>Predicting the Proteins of Angomonas deanei, Strigomonas culicis and Their Respective Endosymbionts Reveals New Aspects of the Trypanosomatidae Family.</title>
        <authorList>
            <person name="Motta M.C."/>
            <person name="Martins A.C."/>
            <person name="de Souza S.S."/>
            <person name="Catta-Preta C.M."/>
            <person name="Silva R."/>
            <person name="Klein C.C."/>
            <person name="de Almeida L.G."/>
            <person name="de Lima Cunha O."/>
            <person name="Ciapina L.P."/>
            <person name="Brocchi M."/>
            <person name="Colabardini A.C."/>
            <person name="de Araujo Lima B."/>
            <person name="Machado C.R."/>
            <person name="de Almeida Soares C.M."/>
            <person name="Probst C.M."/>
            <person name="de Menezes C.B."/>
            <person name="Thompson C.E."/>
            <person name="Bartholomeu D.C."/>
            <person name="Gradia D.F."/>
            <person name="Pavoni D.P."/>
            <person name="Grisard E.C."/>
            <person name="Fantinatti-Garboggini F."/>
            <person name="Marchini F.K."/>
            <person name="Rodrigues-Luiz G.F."/>
            <person name="Wagner G."/>
            <person name="Goldman G.H."/>
            <person name="Fietto J.L."/>
            <person name="Elias M.C."/>
            <person name="Goldman M.H."/>
            <person name="Sagot M.F."/>
            <person name="Pereira M."/>
            <person name="Stoco P.H."/>
            <person name="de Mendonca-Neto R.P."/>
            <person name="Teixeira S.M."/>
            <person name="Maciel T.E."/>
            <person name="de Oliveira Mendes T.A."/>
            <person name="Urmenyi T.P."/>
            <person name="de Souza W."/>
            <person name="Schenkman S."/>
            <person name="de Vasconcelos A.T."/>
        </authorList>
    </citation>
    <scope>NUCLEOTIDE SEQUENCE [LARGE SCALE GENOMIC DNA]</scope>
</reference>
<evidence type="ECO:0000313" key="3">
    <source>
        <dbReference type="Proteomes" id="UP000015354"/>
    </source>
</evidence>
<dbReference type="AlphaFoldDB" id="S9TKX7"/>
<sequence length="384" mass="41649">MSELIPSVGVMSTNREPQFATVTLLSADESEKTTFRVPIAADTTVRQLAKEAMRRFVLSRRHAGGAALPAVTQVYVGGHSTQPSAELFARDVVTQVMLVKDEVVFMKLRDNGGAAAAKEAPSTARTSPTCSPPAPGRAAAVAPAEEGHERGAPAATRGGALAERGVNEERAATANAGQSGKENEHRKPAKGKAPPPAKVQQEAKAKQAEERRRKEKKESPYAVVKRERRADAEVEPEVAEIQERERRRMGWSAHLHSDFAANYVSSPDKLFRARRQQRPEGDADRKRERAAAEGRPTVAAPKRACVARHIDFEDAADGPRSTVGHGVELAVDSPAVEEKRTSVPKGWGAQSLKYFDPDTYCDNPAKAVLSDEVLSRTLHNRYAS</sequence>
<feature type="region of interest" description="Disordered" evidence="1">
    <location>
        <begin position="272"/>
        <end position="300"/>
    </location>
</feature>
<proteinExistence type="predicted"/>
<feature type="compositionally biased region" description="Basic and acidic residues" evidence="1">
    <location>
        <begin position="277"/>
        <end position="292"/>
    </location>
</feature>